<gene>
    <name evidence="2" type="ORF">FZD47_02610</name>
</gene>
<evidence type="ECO:0000313" key="2">
    <source>
        <dbReference type="EMBL" id="TYS66396.1"/>
    </source>
</evidence>
<protein>
    <recommendedName>
        <fullName evidence="4">Type II secretion system protein</fullName>
    </recommendedName>
</protein>
<keyword evidence="1" id="KW-0812">Transmembrane</keyword>
<evidence type="ECO:0008006" key="4">
    <source>
        <dbReference type="Google" id="ProtNLM"/>
    </source>
</evidence>
<name>A0A5D4SX00_9BACI</name>
<keyword evidence="1" id="KW-1133">Transmembrane helix</keyword>
<organism evidence="2 3">
    <name type="scientific">Bacillus infantis</name>
    <dbReference type="NCBI Taxonomy" id="324767"/>
    <lineage>
        <taxon>Bacteria</taxon>
        <taxon>Bacillati</taxon>
        <taxon>Bacillota</taxon>
        <taxon>Bacilli</taxon>
        <taxon>Bacillales</taxon>
        <taxon>Bacillaceae</taxon>
        <taxon>Bacillus</taxon>
    </lineage>
</organism>
<evidence type="ECO:0000313" key="3">
    <source>
        <dbReference type="Proteomes" id="UP000323732"/>
    </source>
</evidence>
<dbReference type="RefSeq" id="WP_148949098.1">
    <property type="nucleotide sequence ID" value="NZ_JAWVOZ010000007.1"/>
</dbReference>
<dbReference type="PROSITE" id="PS51257">
    <property type="entry name" value="PROKAR_LIPOPROTEIN"/>
    <property type="match status" value="1"/>
</dbReference>
<proteinExistence type="predicted"/>
<dbReference type="Proteomes" id="UP000323732">
    <property type="component" value="Unassembled WGS sequence"/>
</dbReference>
<reference evidence="2 3" key="1">
    <citation type="submission" date="2019-08" db="EMBL/GenBank/DDBJ databases">
        <title>Bacillus genomes from the desert of Cuatro Cienegas, Coahuila.</title>
        <authorList>
            <person name="Olmedo-Alvarez G."/>
        </authorList>
    </citation>
    <scope>NUCLEOTIDE SEQUENCE [LARGE SCALE GENOMIC DNA]</scope>
    <source>
        <strain evidence="2 3">CH37_1T</strain>
    </source>
</reference>
<comment type="caution">
    <text evidence="2">The sequence shown here is derived from an EMBL/GenBank/DDBJ whole genome shotgun (WGS) entry which is preliminary data.</text>
</comment>
<dbReference type="AlphaFoldDB" id="A0A5D4SX00"/>
<evidence type="ECO:0000256" key="1">
    <source>
        <dbReference type="SAM" id="Phobius"/>
    </source>
</evidence>
<keyword evidence="1" id="KW-0472">Membrane</keyword>
<sequence>MLKNEGFFLAELILSLSAWLVSACVLFPLFLHASDQAEEHRKSSEAVQALYEYLQMKAAGSAHSVLHHEAYPIEEMELDGLSVEVCVHYEKKNGKHERICDIYFKE</sequence>
<dbReference type="EMBL" id="VTES01000001">
    <property type="protein sequence ID" value="TYS66396.1"/>
    <property type="molecule type" value="Genomic_DNA"/>
</dbReference>
<feature type="transmembrane region" description="Helical" evidence="1">
    <location>
        <begin position="12"/>
        <end position="33"/>
    </location>
</feature>
<accession>A0A5D4SX00</accession>